<dbReference type="RefSeq" id="WP_198732017.1">
    <property type="nucleotide sequence ID" value="NZ_JAEINH010000001.1"/>
</dbReference>
<accession>A0A934IAS1</accession>
<comment type="caution">
    <text evidence="2">The sequence shown here is derived from an EMBL/GenBank/DDBJ whole genome shotgun (WGS) entry which is preliminary data.</text>
</comment>
<dbReference type="Pfam" id="PF07179">
    <property type="entry name" value="SseB"/>
    <property type="match status" value="1"/>
</dbReference>
<organism evidence="2 3">
    <name type="scientific">Sanguibacter suaedae</name>
    <dbReference type="NCBI Taxonomy" id="2795737"/>
    <lineage>
        <taxon>Bacteria</taxon>
        <taxon>Bacillati</taxon>
        <taxon>Actinomycetota</taxon>
        <taxon>Actinomycetes</taxon>
        <taxon>Micrococcales</taxon>
        <taxon>Sanguibacteraceae</taxon>
        <taxon>Sanguibacter</taxon>
    </lineage>
</organism>
<proteinExistence type="predicted"/>
<evidence type="ECO:0000313" key="2">
    <source>
        <dbReference type="EMBL" id="MBI9113439.1"/>
    </source>
</evidence>
<reference evidence="2" key="1">
    <citation type="submission" date="2020-12" db="EMBL/GenBank/DDBJ databases">
        <title>Sanguibacter suaedae sp. nov., isolated from Suaeda aralocaspica.</title>
        <authorList>
            <person name="Ma Q."/>
        </authorList>
    </citation>
    <scope>NUCLEOTIDE SEQUENCE</scope>
    <source>
        <strain evidence="2">YZGR15</strain>
    </source>
</reference>
<protein>
    <submittedName>
        <fullName evidence="2">SseB family protein</fullName>
    </submittedName>
</protein>
<name>A0A934IAS1_9MICO</name>
<evidence type="ECO:0000313" key="3">
    <source>
        <dbReference type="Proteomes" id="UP000602087"/>
    </source>
</evidence>
<dbReference type="InterPro" id="IPR009839">
    <property type="entry name" value="SseB_N"/>
</dbReference>
<dbReference type="Proteomes" id="UP000602087">
    <property type="component" value="Unassembled WGS sequence"/>
</dbReference>
<dbReference type="InterPro" id="IPR049975">
    <property type="entry name" value="SAV_915-like_dom"/>
</dbReference>
<sequence>MTPADLPPVVYVPCFADDDGQVTAVQLRTTADGRTALLAYSALDRLKAGAGDVPWVLLTIEDLQRVHDREPYDVLYMDLRIPEHARAAVTR</sequence>
<keyword evidence="3" id="KW-1185">Reference proteome</keyword>
<dbReference type="EMBL" id="JAEINH010000001">
    <property type="protein sequence ID" value="MBI9113439.1"/>
    <property type="molecule type" value="Genomic_DNA"/>
</dbReference>
<dbReference type="AlphaFoldDB" id="A0A934IAS1"/>
<evidence type="ECO:0000259" key="1">
    <source>
        <dbReference type="Pfam" id="PF07179"/>
    </source>
</evidence>
<dbReference type="NCBIfam" id="NF042914">
    <property type="entry name" value="SAV915_dom"/>
    <property type="match status" value="1"/>
</dbReference>
<feature type="domain" description="SseB protein N-terminal" evidence="1">
    <location>
        <begin position="10"/>
        <end position="80"/>
    </location>
</feature>
<gene>
    <name evidence="2" type="ORF">JAV76_00245</name>
</gene>